<protein>
    <submittedName>
        <fullName evidence="1">Uncharacterized protein</fullName>
    </submittedName>
</protein>
<sequence>MTKEYRPNDTMVWLAVFVGPHLFALQPFDFACTNSCGDQSERLLVENANAPFWP</sequence>
<dbReference type="EMBL" id="JADJNC010000044">
    <property type="protein sequence ID" value="MBK7424732.1"/>
    <property type="molecule type" value="Genomic_DNA"/>
</dbReference>
<name>A0A9D7F9V7_9RHOO</name>
<reference evidence="1" key="1">
    <citation type="submission" date="2020-10" db="EMBL/GenBank/DDBJ databases">
        <title>Connecting structure to function with the recovery of over 1000 high-quality activated sludge metagenome-assembled genomes encoding full-length rRNA genes using long-read sequencing.</title>
        <authorList>
            <person name="Singleton C.M."/>
            <person name="Petriglieri F."/>
            <person name="Kristensen J.M."/>
            <person name="Kirkegaard R.H."/>
            <person name="Michaelsen T.Y."/>
            <person name="Andersen M.H."/>
            <person name="Karst S.M."/>
            <person name="Dueholm M.S."/>
            <person name="Nielsen P.H."/>
            <person name="Albertsen M."/>
        </authorList>
    </citation>
    <scope>NUCLEOTIDE SEQUENCE</scope>
    <source>
        <strain evidence="1">EsbW_18-Q3-R4-48_MAXAC.044</strain>
    </source>
</reference>
<evidence type="ECO:0000313" key="1">
    <source>
        <dbReference type="EMBL" id="MBK7424732.1"/>
    </source>
</evidence>
<organism evidence="1 2">
    <name type="scientific">Candidatus Propionivibrio dominans</name>
    <dbReference type="NCBI Taxonomy" id="2954373"/>
    <lineage>
        <taxon>Bacteria</taxon>
        <taxon>Pseudomonadati</taxon>
        <taxon>Pseudomonadota</taxon>
        <taxon>Betaproteobacteria</taxon>
        <taxon>Rhodocyclales</taxon>
        <taxon>Rhodocyclaceae</taxon>
        <taxon>Propionivibrio</taxon>
    </lineage>
</organism>
<comment type="caution">
    <text evidence="1">The sequence shown here is derived from an EMBL/GenBank/DDBJ whole genome shotgun (WGS) entry which is preliminary data.</text>
</comment>
<dbReference type="AlphaFoldDB" id="A0A9D7F9V7"/>
<accession>A0A9D7F9V7</accession>
<gene>
    <name evidence="1" type="ORF">IPJ48_17530</name>
</gene>
<proteinExistence type="predicted"/>
<evidence type="ECO:0000313" key="2">
    <source>
        <dbReference type="Proteomes" id="UP000886602"/>
    </source>
</evidence>
<dbReference type="Proteomes" id="UP000886602">
    <property type="component" value="Unassembled WGS sequence"/>
</dbReference>